<feature type="transmembrane region" description="Helical" evidence="1">
    <location>
        <begin position="535"/>
        <end position="558"/>
    </location>
</feature>
<keyword evidence="1" id="KW-0472">Membrane</keyword>
<feature type="transmembrane region" description="Helical" evidence="1">
    <location>
        <begin position="76"/>
        <end position="94"/>
    </location>
</feature>
<feature type="transmembrane region" description="Helical" evidence="1">
    <location>
        <begin position="45"/>
        <end position="64"/>
    </location>
</feature>
<keyword evidence="1" id="KW-0812">Transmembrane</keyword>
<evidence type="ECO:0000259" key="2">
    <source>
        <dbReference type="Pfam" id="PF09843"/>
    </source>
</evidence>
<evidence type="ECO:0000313" key="4">
    <source>
        <dbReference type="Proteomes" id="UP000240322"/>
    </source>
</evidence>
<dbReference type="Proteomes" id="UP000240322">
    <property type="component" value="Unassembled WGS sequence"/>
</dbReference>
<sequence>MSDTTKFRGRGLILKAPPTHYSILFITAEGILLSLAKYFVSGIYLTFGLTPILILNPIIAKLLIQDRNFTIKRAFYIYMYLNTPLTLILITDFIQPVNAISGIVFLAAITIISYFLLLVFITAFKADTFKGALITATFVATYGYFTIEKVSPLTIILAYMLTILTALVIRGRISSIRLGSVNGLELINTFAMSWMDRSSYAFDELCKKVGQLSELNVSIHEFKNNKDKIATIIVPYIHPGPAKSIGSGELPSLIYEVLSEDRPLVLHGASDHSLNIASRQDTRDLVRLIKQTITTSTAPFSNLDNVGYTESHEGKIKLSMYEFSGNKLGFISKEDSTEDLPMQITHMVNNSLDLIDRHNTLCDQASAQYTADQIRMLIQMIDKATGKPLATFSIKSAGYANRRLDALDIGPGGISALILNGDRKIAFISIDANNLSCGLNKEIEKAVKSMGYEFCEVTTTDNHWNSGITRKEPGYYIGGSLSANELLESVIKCVKQAEETMSPTLYRKIGVAFKTSVFGTKLEEMYSALNIGRKFIFMGLLFCLVTSLILGLIGMLSLG</sequence>
<dbReference type="Pfam" id="PF09843">
    <property type="entry name" value="DUF2070"/>
    <property type="match status" value="1"/>
</dbReference>
<organism evidence="3 4">
    <name type="scientific">Candidatus Marsarchaeota G2 archaeon OSP_D</name>
    <dbReference type="NCBI Taxonomy" id="1978157"/>
    <lineage>
        <taxon>Archaea</taxon>
        <taxon>Candidatus Marsarchaeota</taxon>
        <taxon>Candidatus Marsarchaeota group 2</taxon>
    </lineage>
</organism>
<feature type="transmembrane region" description="Helical" evidence="1">
    <location>
        <begin position="100"/>
        <end position="121"/>
    </location>
</feature>
<protein>
    <recommendedName>
        <fullName evidence="2">DUF2070 domain-containing protein</fullName>
    </recommendedName>
</protein>
<feature type="domain" description="DUF2070" evidence="2">
    <location>
        <begin position="11"/>
        <end position="550"/>
    </location>
</feature>
<dbReference type="InterPro" id="IPR019204">
    <property type="entry name" value="DUF2070_membrane"/>
</dbReference>
<proteinExistence type="predicted"/>
<dbReference type="EMBL" id="NEXE01000013">
    <property type="protein sequence ID" value="PSN91978.1"/>
    <property type="molecule type" value="Genomic_DNA"/>
</dbReference>
<evidence type="ECO:0000313" key="3">
    <source>
        <dbReference type="EMBL" id="PSN91978.1"/>
    </source>
</evidence>
<feature type="transmembrane region" description="Helical" evidence="1">
    <location>
        <begin position="151"/>
        <end position="169"/>
    </location>
</feature>
<feature type="transmembrane region" description="Helical" evidence="1">
    <location>
        <begin position="128"/>
        <end position="145"/>
    </location>
</feature>
<gene>
    <name evidence="3" type="ORF">B9Q03_02610</name>
</gene>
<reference evidence="3 4" key="1">
    <citation type="submission" date="2017-04" db="EMBL/GenBank/DDBJ databases">
        <title>Novel microbial lineages endemic to geothermal iron-oxide mats fill important gaps in the evolutionary history of Archaea.</title>
        <authorList>
            <person name="Jay Z.J."/>
            <person name="Beam J.P."/>
            <person name="Dlakic M."/>
            <person name="Rusch D.B."/>
            <person name="Kozubal M.A."/>
            <person name="Inskeep W.P."/>
        </authorList>
    </citation>
    <scope>NUCLEOTIDE SEQUENCE [LARGE SCALE GENOMIC DNA]</scope>
    <source>
        <strain evidence="3">OSP_D</strain>
    </source>
</reference>
<comment type="caution">
    <text evidence="3">The sequence shown here is derived from an EMBL/GenBank/DDBJ whole genome shotgun (WGS) entry which is preliminary data.</text>
</comment>
<name>A0A2R6B0E4_9ARCH</name>
<keyword evidence="1" id="KW-1133">Transmembrane helix</keyword>
<feature type="transmembrane region" description="Helical" evidence="1">
    <location>
        <begin position="21"/>
        <end position="39"/>
    </location>
</feature>
<evidence type="ECO:0000256" key="1">
    <source>
        <dbReference type="SAM" id="Phobius"/>
    </source>
</evidence>
<accession>A0A2R6B0E4</accession>
<dbReference type="AlphaFoldDB" id="A0A2R6B0E4"/>